<dbReference type="Proteomes" id="UP001152484">
    <property type="component" value="Unassembled WGS sequence"/>
</dbReference>
<sequence length="110" mass="12449">MFLLVVLDIFDKVVTWKAVRSHRRREPTFRLSKPLAATVSGYYLNLQSCCLADAVGDAGAQWGYGGGRWGGYKFDSFFLLAELLYEYLFPLCFHWGDTGTRRGGGRVCRV</sequence>
<proteinExistence type="predicted"/>
<evidence type="ECO:0000313" key="1">
    <source>
        <dbReference type="EMBL" id="CAH9118824.1"/>
    </source>
</evidence>
<protein>
    <submittedName>
        <fullName evidence="1">Uncharacterized protein</fullName>
    </submittedName>
</protein>
<dbReference type="AlphaFoldDB" id="A0A9P1A059"/>
<gene>
    <name evidence="1" type="ORF">CEURO_LOCUS22098</name>
</gene>
<reference evidence="1" key="1">
    <citation type="submission" date="2022-07" db="EMBL/GenBank/DDBJ databases">
        <authorList>
            <person name="Macas J."/>
            <person name="Novak P."/>
            <person name="Neumann P."/>
        </authorList>
    </citation>
    <scope>NUCLEOTIDE SEQUENCE</scope>
</reference>
<accession>A0A9P1A059</accession>
<comment type="caution">
    <text evidence="1">The sequence shown here is derived from an EMBL/GenBank/DDBJ whole genome shotgun (WGS) entry which is preliminary data.</text>
</comment>
<dbReference type="EMBL" id="CAMAPE010000077">
    <property type="protein sequence ID" value="CAH9118824.1"/>
    <property type="molecule type" value="Genomic_DNA"/>
</dbReference>
<keyword evidence="2" id="KW-1185">Reference proteome</keyword>
<organism evidence="1 2">
    <name type="scientific">Cuscuta europaea</name>
    <name type="common">European dodder</name>
    <dbReference type="NCBI Taxonomy" id="41803"/>
    <lineage>
        <taxon>Eukaryota</taxon>
        <taxon>Viridiplantae</taxon>
        <taxon>Streptophyta</taxon>
        <taxon>Embryophyta</taxon>
        <taxon>Tracheophyta</taxon>
        <taxon>Spermatophyta</taxon>
        <taxon>Magnoliopsida</taxon>
        <taxon>eudicotyledons</taxon>
        <taxon>Gunneridae</taxon>
        <taxon>Pentapetalae</taxon>
        <taxon>asterids</taxon>
        <taxon>lamiids</taxon>
        <taxon>Solanales</taxon>
        <taxon>Convolvulaceae</taxon>
        <taxon>Cuscuteae</taxon>
        <taxon>Cuscuta</taxon>
        <taxon>Cuscuta subgen. Cuscuta</taxon>
    </lineage>
</organism>
<name>A0A9P1A059_CUSEU</name>
<evidence type="ECO:0000313" key="2">
    <source>
        <dbReference type="Proteomes" id="UP001152484"/>
    </source>
</evidence>